<dbReference type="EMBL" id="MLBF01000043">
    <property type="protein sequence ID" value="OLN28438.1"/>
    <property type="molecule type" value="Genomic_DNA"/>
</dbReference>
<accession>A0A1Q8QME8</accession>
<organism evidence="1 2">
    <name type="scientific">Desulfosporosinus metallidurans</name>
    <dbReference type="NCBI Taxonomy" id="1888891"/>
    <lineage>
        <taxon>Bacteria</taxon>
        <taxon>Bacillati</taxon>
        <taxon>Bacillota</taxon>
        <taxon>Clostridia</taxon>
        <taxon>Eubacteriales</taxon>
        <taxon>Desulfitobacteriaceae</taxon>
        <taxon>Desulfosporosinus</taxon>
    </lineage>
</organism>
<dbReference type="Proteomes" id="UP000186102">
    <property type="component" value="Unassembled WGS sequence"/>
</dbReference>
<comment type="caution">
    <text evidence="1">The sequence shown here is derived from an EMBL/GenBank/DDBJ whole genome shotgun (WGS) entry which is preliminary data.</text>
</comment>
<keyword evidence="2" id="KW-1185">Reference proteome</keyword>
<protein>
    <submittedName>
        <fullName evidence="1">Uncharacterized protein</fullName>
    </submittedName>
</protein>
<evidence type="ECO:0000313" key="1">
    <source>
        <dbReference type="EMBL" id="OLN28438.1"/>
    </source>
</evidence>
<dbReference type="STRING" id="1888891.DSOL_4087"/>
<gene>
    <name evidence="1" type="ORF">DSOL_4087</name>
</gene>
<proteinExistence type="predicted"/>
<reference evidence="1 2" key="1">
    <citation type="submission" date="2016-09" db="EMBL/GenBank/DDBJ databases">
        <title>Complete genome of Desulfosporosinus sp. OL.</title>
        <authorList>
            <person name="Mardanov A."/>
            <person name="Beletsky A."/>
            <person name="Panova A."/>
            <person name="Karnachuk O."/>
            <person name="Ravin N."/>
        </authorList>
    </citation>
    <scope>NUCLEOTIDE SEQUENCE [LARGE SCALE GENOMIC DNA]</scope>
    <source>
        <strain evidence="1 2">OL</strain>
    </source>
</reference>
<sequence length="45" mass="5074">MDNHEVIEQTLANYEAANDALLTIWEQLDPGTLCTQVKVNITPIF</sequence>
<dbReference type="RefSeq" id="WP_170871571.1">
    <property type="nucleotide sequence ID" value="NZ_MLBF01000043.1"/>
</dbReference>
<name>A0A1Q8QME8_9FIRM</name>
<dbReference type="AlphaFoldDB" id="A0A1Q8QME8"/>
<evidence type="ECO:0000313" key="2">
    <source>
        <dbReference type="Proteomes" id="UP000186102"/>
    </source>
</evidence>